<dbReference type="AlphaFoldDB" id="A0A9X6RM08"/>
<keyword evidence="2" id="KW-0812">Transmembrane</keyword>
<comment type="caution">
    <text evidence="7">The sequence shown here is derived from an EMBL/GenBank/DDBJ whole genome shotgun (WGS) entry which is preliminary data.</text>
</comment>
<reference evidence="8" key="1">
    <citation type="submission" date="2017-01" db="EMBL/GenBank/DDBJ databases">
        <title>Comparative genomics of anhydrobiosis in the tardigrade Hypsibius dujardini.</title>
        <authorList>
            <person name="Yoshida Y."/>
            <person name="Koutsovoulos G."/>
            <person name="Laetsch D."/>
            <person name="Stevens L."/>
            <person name="Kumar S."/>
            <person name="Horikawa D."/>
            <person name="Ishino K."/>
            <person name="Komine S."/>
            <person name="Tomita M."/>
            <person name="Blaxter M."/>
            <person name="Arakawa K."/>
        </authorList>
    </citation>
    <scope>NUCLEOTIDE SEQUENCE [LARGE SCALE GENOMIC DNA]</scope>
    <source>
        <strain evidence="8">Z151</strain>
    </source>
</reference>
<keyword evidence="4" id="KW-0472">Membrane</keyword>
<evidence type="ECO:0000256" key="5">
    <source>
        <dbReference type="SAM" id="SignalP"/>
    </source>
</evidence>
<dbReference type="GO" id="GO:0017046">
    <property type="term" value="F:peptide hormone binding"/>
    <property type="evidence" value="ECO:0007669"/>
    <property type="project" value="TreeGrafter"/>
</dbReference>
<evidence type="ECO:0000256" key="4">
    <source>
        <dbReference type="ARBA" id="ARBA00023136"/>
    </source>
</evidence>
<dbReference type="Pfam" id="PF01094">
    <property type="entry name" value="ANF_receptor"/>
    <property type="match status" value="1"/>
</dbReference>
<feature type="signal peptide" evidence="5">
    <location>
        <begin position="1"/>
        <end position="22"/>
    </location>
</feature>
<dbReference type="SUPFAM" id="SSF53822">
    <property type="entry name" value="Periplasmic binding protein-like I"/>
    <property type="match status" value="1"/>
</dbReference>
<proteinExistence type="predicted"/>
<dbReference type="InterPro" id="IPR001828">
    <property type="entry name" value="ANF_lig-bd_rcpt"/>
</dbReference>
<keyword evidence="3" id="KW-1133">Transmembrane helix</keyword>
<evidence type="ECO:0000259" key="6">
    <source>
        <dbReference type="Pfam" id="PF01094"/>
    </source>
</evidence>
<dbReference type="Proteomes" id="UP000192578">
    <property type="component" value="Unassembled WGS sequence"/>
</dbReference>
<accession>A0A9X6RM08</accession>
<dbReference type="InterPro" id="IPR052612">
    <property type="entry name" value="ANP_Clearance_Receptor"/>
</dbReference>
<dbReference type="InterPro" id="IPR028082">
    <property type="entry name" value="Peripla_BP_I"/>
</dbReference>
<evidence type="ECO:0000256" key="3">
    <source>
        <dbReference type="ARBA" id="ARBA00022989"/>
    </source>
</evidence>
<name>A0A9X6RM08_HYPEX</name>
<feature type="chain" id="PRO_5040817297" description="Receptor ligand binding region domain-containing protein" evidence="5">
    <location>
        <begin position="23"/>
        <end position="243"/>
    </location>
</feature>
<protein>
    <recommendedName>
        <fullName evidence="6">Receptor ligand binding region domain-containing protein</fullName>
    </recommendedName>
</protein>
<dbReference type="PANTHER" id="PTHR44755">
    <property type="entry name" value="NATRIURETIC PEPTIDE RECEPTOR 3-RELATED"/>
    <property type="match status" value="1"/>
</dbReference>
<keyword evidence="8" id="KW-1185">Reference proteome</keyword>
<dbReference type="PANTHER" id="PTHR44755:SF8">
    <property type="entry name" value="RECEPTOR LIGAND BINDING REGION DOMAIN-CONTAINING PROTEIN"/>
    <property type="match status" value="1"/>
</dbReference>
<sequence>MVTFPLCHFMLASTLITARAVALNTTVKIGIVLSDHIASPMAYSVVAPAINLAIERSLTDFNIAFEPVRATFPGSCAELQALASLVRVVDAGVEVVFGPGCAVEFLLASKFLTVHRIPLLTGAGSYVDDMEAWPFAMRTAFNIHTAWVFFGELCRRFEWTRMFIVHEPENTQIGVTGRGMDAEGRKSREKPLYTAFYREIFVMAKVIQALNESADFLLEPSCSEDVAVVSKLIKVLKVPIMTC</sequence>
<evidence type="ECO:0000313" key="8">
    <source>
        <dbReference type="Proteomes" id="UP000192578"/>
    </source>
</evidence>
<evidence type="ECO:0000256" key="2">
    <source>
        <dbReference type="ARBA" id="ARBA00022692"/>
    </source>
</evidence>
<dbReference type="OrthoDB" id="6140373at2759"/>
<evidence type="ECO:0000313" key="7">
    <source>
        <dbReference type="EMBL" id="OWA52161.1"/>
    </source>
</evidence>
<evidence type="ECO:0000256" key="1">
    <source>
        <dbReference type="ARBA" id="ARBA00004370"/>
    </source>
</evidence>
<feature type="domain" description="Receptor ligand binding region" evidence="6">
    <location>
        <begin position="47"/>
        <end position="169"/>
    </location>
</feature>
<comment type="subcellular location">
    <subcellularLocation>
        <location evidence="1">Membrane</location>
    </subcellularLocation>
</comment>
<dbReference type="GO" id="GO:0016020">
    <property type="term" value="C:membrane"/>
    <property type="evidence" value="ECO:0007669"/>
    <property type="project" value="UniProtKB-SubCell"/>
</dbReference>
<organism evidence="7 8">
    <name type="scientific">Hypsibius exemplaris</name>
    <name type="common">Freshwater tardigrade</name>
    <dbReference type="NCBI Taxonomy" id="2072580"/>
    <lineage>
        <taxon>Eukaryota</taxon>
        <taxon>Metazoa</taxon>
        <taxon>Ecdysozoa</taxon>
        <taxon>Tardigrada</taxon>
        <taxon>Eutardigrada</taxon>
        <taxon>Parachela</taxon>
        <taxon>Hypsibioidea</taxon>
        <taxon>Hypsibiidae</taxon>
        <taxon>Hypsibius</taxon>
    </lineage>
</organism>
<gene>
    <name evidence="7" type="ORF">BV898_16621</name>
</gene>
<dbReference type="GO" id="GO:0007165">
    <property type="term" value="P:signal transduction"/>
    <property type="evidence" value="ECO:0007669"/>
    <property type="project" value="TreeGrafter"/>
</dbReference>
<dbReference type="Gene3D" id="3.40.50.2300">
    <property type="match status" value="1"/>
</dbReference>
<dbReference type="EMBL" id="MTYJ01000254">
    <property type="protein sequence ID" value="OWA52161.1"/>
    <property type="molecule type" value="Genomic_DNA"/>
</dbReference>
<keyword evidence="5" id="KW-0732">Signal</keyword>
<dbReference type="GO" id="GO:0038023">
    <property type="term" value="F:signaling receptor activity"/>
    <property type="evidence" value="ECO:0007669"/>
    <property type="project" value="TreeGrafter"/>
</dbReference>